<dbReference type="Proteomes" id="UP001152755">
    <property type="component" value="Unassembled WGS sequence"/>
</dbReference>
<organism evidence="2 3">
    <name type="scientific">Speluncibacter jeojiensis</name>
    <dbReference type="NCBI Taxonomy" id="2710754"/>
    <lineage>
        <taxon>Bacteria</taxon>
        <taxon>Bacillati</taxon>
        <taxon>Actinomycetota</taxon>
        <taxon>Actinomycetes</taxon>
        <taxon>Mycobacteriales</taxon>
        <taxon>Speluncibacteraceae</taxon>
        <taxon>Speluncibacter</taxon>
    </lineage>
</organism>
<keyword evidence="1" id="KW-0732">Signal</keyword>
<proteinExistence type="predicted"/>
<evidence type="ECO:0000256" key="1">
    <source>
        <dbReference type="SAM" id="SignalP"/>
    </source>
</evidence>
<accession>A0A9X4RF11</accession>
<feature type="signal peptide" evidence="1">
    <location>
        <begin position="1"/>
        <end position="23"/>
    </location>
</feature>
<dbReference type="InterPro" id="IPR012338">
    <property type="entry name" value="Beta-lactam/transpept-like"/>
</dbReference>
<reference evidence="2" key="1">
    <citation type="submission" date="2022-08" db="EMBL/GenBank/DDBJ databases">
        <title>Genome analysis of Corynebacteriales strain.</title>
        <authorList>
            <person name="Lee S.D."/>
        </authorList>
    </citation>
    <scope>NUCLEOTIDE SEQUENCE</scope>
    <source>
        <strain evidence="2">D3-21</strain>
    </source>
</reference>
<dbReference type="GO" id="GO:0016787">
    <property type="term" value="F:hydrolase activity"/>
    <property type="evidence" value="ECO:0007669"/>
    <property type="project" value="UniProtKB-KW"/>
</dbReference>
<dbReference type="AlphaFoldDB" id="A0A9X4RF11"/>
<dbReference type="EMBL" id="JANRHA010000013">
    <property type="protein sequence ID" value="MDG3016369.1"/>
    <property type="molecule type" value="Genomic_DNA"/>
</dbReference>
<dbReference type="RefSeq" id="WP_332520513.1">
    <property type="nucleotide sequence ID" value="NZ_JANRHA010000013.1"/>
</dbReference>
<keyword evidence="2" id="KW-0378">Hydrolase</keyword>
<sequence length="251" mass="25712">MNRSIVLGTTVTAGALTALTVFAAPAGAAPAPAPSVPRTLAAAVCGVPTRTSITFQSPIPGLELGSANEHVARTGLSIVKLYIADYALRHGDGSAQDRALAERMIRYSDDNAADQMAAKYPNAINAEAAEYGLADTSEGPTWGTSWTSTADVAKFLMDKEETDPTSPILGWMATASPVAADGTQQNWGTVHLPGVIGTKWGWSSFGPNQVASASYGPGFTVSAETAGQPGDETADVMSALPRLLLGGAGSC</sequence>
<name>A0A9X4RF11_9ACTN</name>
<gene>
    <name evidence="2" type="ORF">NVS88_17575</name>
</gene>
<feature type="chain" id="PRO_5040845257" evidence="1">
    <location>
        <begin position="24"/>
        <end position="251"/>
    </location>
</feature>
<comment type="caution">
    <text evidence="2">The sequence shown here is derived from an EMBL/GenBank/DDBJ whole genome shotgun (WGS) entry which is preliminary data.</text>
</comment>
<evidence type="ECO:0000313" key="3">
    <source>
        <dbReference type="Proteomes" id="UP001152755"/>
    </source>
</evidence>
<dbReference type="Gene3D" id="3.40.710.10">
    <property type="entry name" value="DD-peptidase/beta-lactamase superfamily"/>
    <property type="match status" value="1"/>
</dbReference>
<keyword evidence="3" id="KW-1185">Reference proteome</keyword>
<protein>
    <submittedName>
        <fullName evidence="2">Class A beta-lactamase-related serine hydrolase</fullName>
    </submittedName>
</protein>
<evidence type="ECO:0000313" key="2">
    <source>
        <dbReference type="EMBL" id="MDG3016369.1"/>
    </source>
</evidence>
<dbReference type="SUPFAM" id="SSF56601">
    <property type="entry name" value="beta-lactamase/transpeptidase-like"/>
    <property type="match status" value="1"/>
</dbReference>